<keyword evidence="5" id="KW-0285">Flavoprotein</keyword>
<organism evidence="7 8">
    <name type="scientific">Hyphopichia burtonii NRRL Y-1933</name>
    <dbReference type="NCBI Taxonomy" id="984485"/>
    <lineage>
        <taxon>Eukaryota</taxon>
        <taxon>Fungi</taxon>
        <taxon>Dikarya</taxon>
        <taxon>Ascomycota</taxon>
        <taxon>Saccharomycotina</taxon>
        <taxon>Pichiomycetes</taxon>
        <taxon>Debaryomycetaceae</taxon>
        <taxon>Hyphopichia</taxon>
    </lineage>
</organism>
<protein>
    <submittedName>
        <fullName evidence="7">FMN-dependent alpha-hydroxy acid dehydrogenase</fullName>
    </submittedName>
</protein>
<keyword evidence="2" id="KW-0560">Oxidoreductase</keyword>
<evidence type="ECO:0000256" key="2">
    <source>
        <dbReference type="ARBA" id="ARBA00023002"/>
    </source>
</evidence>
<dbReference type="InterPro" id="IPR037396">
    <property type="entry name" value="FMN_HAD"/>
</dbReference>
<comment type="cofactor">
    <cofactor evidence="1">
        <name>FMN</name>
        <dbReference type="ChEBI" id="CHEBI:58210"/>
    </cofactor>
</comment>
<sequence>MTQDHTILVHNGKLTSSPPPLEKVINLNDFEEIASKFLKPEVWAYYRTGSLDEITLRENIRSFSKIFFKPRVLQDVRNVDTSTRLLGTSTALPIYITAFANSEWGNPLAEKIYTRAAGEANLIYMIPTMSKYTLEEIESEAHSDQTQWLQIYISSTGKEGSFDKIKQAERLGNISSIAFTIDTAQLGKRESEDRELGKGFRAQRMPHDPSFDWNTLLEYRKRTSLKIILKGIQTKEDALKAAELGIDAIIISNHGGRQLDSSRPTIQVLAEVVPYLKANGYYRKIEVLVDGGIRRGNDVVKALCLGANGVGLGRSFLYSGSIYGKDGVKKAIEILNDEIKLSLRLLGVNRLDQLNENYLDLARFH</sequence>
<dbReference type="InterPro" id="IPR012133">
    <property type="entry name" value="Alpha-hydoxy_acid_DH_FMN"/>
</dbReference>
<evidence type="ECO:0000313" key="8">
    <source>
        <dbReference type="Proteomes" id="UP000095085"/>
    </source>
</evidence>
<feature type="binding site" evidence="5">
    <location>
        <position position="257"/>
    </location>
    <ligand>
        <name>glyoxylate</name>
        <dbReference type="ChEBI" id="CHEBI:36655"/>
    </ligand>
</feature>
<keyword evidence="5" id="KW-0288">FMN</keyword>
<dbReference type="STRING" id="984485.A0A1E4RD63"/>
<feature type="binding site" evidence="5">
    <location>
        <position position="180"/>
    </location>
    <ligand>
        <name>FMN</name>
        <dbReference type="ChEBI" id="CHEBI:58210"/>
    </ligand>
</feature>
<dbReference type="GeneID" id="30997168"/>
<dbReference type="PROSITE" id="PS00557">
    <property type="entry name" value="FMN_HYDROXY_ACID_DH_1"/>
    <property type="match status" value="1"/>
</dbReference>
<name>A0A1E4RD63_9ASCO</name>
<evidence type="ECO:0000313" key="7">
    <source>
        <dbReference type="EMBL" id="ODV65197.1"/>
    </source>
</evidence>
<dbReference type="InterPro" id="IPR013785">
    <property type="entry name" value="Aldolase_TIM"/>
</dbReference>
<feature type="binding site" evidence="5">
    <location>
        <position position="252"/>
    </location>
    <ligand>
        <name>FMN</name>
        <dbReference type="ChEBI" id="CHEBI:58210"/>
    </ligand>
</feature>
<comment type="similarity">
    <text evidence="3">Belongs to the FMN-dependent alpha-hydroxy acid dehydrogenase family.</text>
</comment>
<feature type="binding site" evidence="5">
    <location>
        <position position="189"/>
    </location>
    <ligand>
        <name>glyoxylate</name>
        <dbReference type="ChEBI" id="CHEBI:36655"/>
    </ligand>
</feature>
<evidence type="ECO:0000256" key="4">
    <source>
        <dbReference type="PIRSR" id="PIRSR000138-1"/>
    </source>
</evidence>
<evidence type="ECO:0000259" key="6">
    <source>
        <dbReference type="PROSITE" id="PS51349"/>
    </source>
</evidence>
<feature type="domain" description="FMN hydroxy acid dehydrogenase" evidence="6">
    <location>
        <begin position="19"/>
        <end position="364"/>
    </location>
</feature>
<reference evidence="8" key="1">
    <citation type="submission" date="2016-05" db="EMBL/GenBank/DDBJ databases">
        <title>Comparative genomics of biotechnologically important yeasts.</title>
        <authorList>
            <consortium name="DOE Joint Genome Institute"/>
            <person name="Riley R."/>
            <person name="Haridas S."/>
            <person name="Wolfe K.H."/>
            <person name="Lopes M.R."/>
            <person name="Hittinger C.T."/>
            <person name="Goker M."/>
            <person name="Salamov A."/>
            <person name="Wisecaver J."/>
            <person name="Long T.M."/>
            <person name="Aerts A.L."/>
            <person name="Barry K."/>
            <person name="Choi C."/>
            <person name="Clum A."/>
            <person name="Coughlan A.Y."/>
            <person name="Deshpande S."/>
            <person name="Douglass A.P."/>
            <person name="Hanson S.J."/>
            <person name="Klenk H.-P."/>
            <person name="Labutti K."/>
            <person name="Lapidus A."/>
            <person name="Lindquist E."/>
            <person name="Lipzen A."/>
            <person name="Meier-Kolthoff J.P."/>
            <person name="Ohm R.A."/>
            <person name="Otillar R.P."/>
            <person name="Pangilinan J."/>
            <person name="Peng Y."/>
            <person name="Rokas A."/>
            <person name="Rosa C.A."/>
            <person name="Scheuner C."/>
            <person name="Sibirny A.A."/>
            <person name="Slot J.C."/>
            <person name="Stielow J.B."/>
            <person name="Sun H."/>
            <person name="Kurtzman C.P."/>
            <person name="Blackwell M."/>
            <person name="Grigoriev I.V."/>
            <person name="Jeffries T.W."/>
        </authorList>
    </citation>
    <scope>NUCLEOTIDE SEQUENCE [LARGE SCALE GENOMIC DNA]</scope>
    <source>
        <strain evidence="8">NRRL Y-1933</strain>
    </source>
</reference>
<feature type="binding site" evidence="5">
    <location>
        <begin position="313"/>
        <end position="314"/>
    </location>
    <ligand>
        <name>FMN</name>
        <dbReference type="ChEBI" id="CHEBI:58210"/>
    </ligand>
</feature>
<evidence type="ECO:0000256" key="3">
    <source>
        <dbReference type="ARBA" id="ARBA00024042"/>
    </source>
</evidence>
<dbReference type="PANTHER" id="PTHR10578:SF104">
    <property type="entry name" value="CYTOCHROME B2, MITOCHONDRIAL-RELATED"/>
    <property type="match status" value="1"/>
</dbReference>
<dbReference type="AlphaFoldDB" id="A0A1E4RD63"/>
<feature type="binding site" evidence="5">
    <location>
        <begin position="98"/>
        <end position="100"/>
    </location>
    <ligand>
        <name>FMN</name>
        <dbReference type="ChEBI" id="CHEBI:58210"/>
    </ligand>
</feature>
<gene>
    <name evidence="7" type="ORF">HYPBUDRAFT_163456</name>
</gene>
<dbReference type="SUPFAM" id="SSF51395">
    <property type="entry name" value="FMN-linked oxidoreductases"/>
    <property type="match status" value="1"/>
</dbReference>
<accession>A0A1E4RD63</accession>
<dbReference type="GO" id="GO:0016491">
    <property type="term" value="F:oxidoreductase activity"/>
    <property type="evidence" value="ECO:0007669"/>
    <property type="project" value="UniProtKB-KW"/>
</dbReference>
<dbReference type="PIRSF" id="PIRSF000138">
    <property type="entry name" value="Al-hdrx_acd_dh"/>
    <property type="match status" value="1"/>
</dbReference>
<feature type="binding site" evidence="5">
    <location>
        <position position="230"/>
    </location>
    <ligand>
        <name>FMN</name>
        <dbReference type="ChEBI" id="CHEBI:58210"/>
    </ligand>
</feature>
<dbReference type="Gene3D" id="3.20.20.70">
    <property type="entry name" value="Aldolase class I"/>
    <property type="match status" value="1"/>
</dbReference>
<dbReference type="EMBL" id="KV454545">
    <property type="protein sequence ID" value="ODV65197.1"/>
    <property type="molecule type" value="Genomic_DNA"/>
</dbReference>
<dbReference type="InterPro" id="IPR000262">
    <property type="entry name" value="FMN-dep_DH"/>
</dbReference>
<dbReference type="RefSeq" id="XP_020074264.1">
    <property type="nucleotide sequence ID" value="XM_020222619.1"/>
</dbReference>
<keyword evidence="8" id="KW-1185">Reference proteome</keyword>
<feature type="binding site" evidence="5">
    <location>
        <position position="152"/>
    </location>
    <ligand>
        <name>glyoxylate</name>
        <dbReference type="ChEBI" id="CHEBI:36655"/>
    </ligand>
</feature>
<dbReference type="GO" id="GO:0010181">
    <property type="term" value="F:FMN binding"/>
    <property type="evidence" value="ECO:0007669"/>
    <property type="project" value="InterPro"/>
</dbReference>
<dbReference type="Proteomes" id="UP000095085">
    <property type="component" value="Unassembled WGS sequence"/>
</dbReference>
<dbReference type="OrthoDB" id="1925334at2759"/>
<feature type="binding site" evidence="5">
    <location>
        <position position="150"/>
    </location>
    <ligand>
        <name>FMN</name>
        <dbReference type="ChEBI" id="CHEBI:58210"/>
    </ligand>
</feature>
<feature type="binding site" evidence="5">
    <location>
        <begin position="290"/>
        <end position="294"/>
    </location>
    <ligand>
        <name>FMN</name>
        <dbReference type="ChEBI" id="CHEBI:58210"/>
    </ligand>
</feature>
<evidence type="ECO:0000256" key="5">
    <source>
        <dbReference type="PIRSR" id="PIRSR000138-2"/>
    </source>
</evidence>
<dbReference type="PANTHER" id="PTHR10578">
    <property type="entry name" value="S -2-HYDROXY-ACID OXIDASE-RELATED"/>
    <property type="match status" value="1"/>
</dbReference>
<evidence type="ECO:0000256" key="1">
    <source>
        <dbReference type="ARBA" id="ARBA00001917"/>
    </source>
</evidence>
<dbReference type="PROSITE" id="PS51349">
    <property type="entry name" value="FMN_HYDROXY_ACID_DH_2"/>
    <property type="match status" value="1"/>
</dbReference>
<dbReference type="Pfam" id="PF01070">
    <property type="entry name" value="FMN_dh"/>
    <property type="match status" value="1"/>
</dbReference>
<feature type="active site" description="Proton acceptor" evidence="4">
    <location>
        <position position="254"/>
    </location>
</feature>
<feature type="binding site" evidence="5">
    <location>
        <position position="45"/>
    </location>
    <ligand>
        <name>glyoxylate</name>
        <dbReference type="ChEBI" id="CHEBI:36655"/>
    </ligand>
</feature>
<feature type="binding site" evidence="5">
    <location>
        <position position="254"/>
    </location>
    <ligand>
        <name>glyoxylate</name>
        <dbReference type="ChEBI" id="CHEBI:36655"/>
    </ligand>
</feature>
<proteinExistence type="inferred from homology"/>
<dbReference type="InterPro" id="IPR008259">
    <property type="entry name" value="FMN_hydac_DH_AS"/>
</dbReference>